<dbReference type="InterPro" id="IPR036928">
    <property type="entry name" value="AS_sf"/>
</dbReference>
<name>A0A640KJL8_LEITA</name>
<comment type="caution">
    <text evidence="2">The sequence shown here is derived from an EMBL/GenBank/DDBJ whole genome shotgun (WGS) entry which is preliminary data.</text>
</comment>
<dbReference type="EMBL" id="BLBS01000022">
    <property type="protein sequence ID" value="GET87659.1"/>
    <property type="molecule type" value="Genomic_DNA"/>
</dbReference>
<evidence type="ECO:0000313" key="2">
    <source>
        <dbReference type="EMBL" id="GET87659.1"/>
    </source>
</evidence>
<feature type="region of interest" description="Disordered" evidence="1">
    <location>
        <begin position="693"/>
        <end position="731"/>
    </location>
</feature>
<feature type="region of interest" description="Disordered" evidence="1">
    <location>
        <begin position="505"/>
        <end position="555"/>
    </location>
</feature>
<dbReference type="PANTHER" id="PTHR11895">
    <property type="entry name" value="TRANSAMIDASE"/>
    <property type="match status" value="1"/>
</dbReference>
<dbReference type="VEuPathDB" id="TriTrypDB:LtaPh_1711500"/>
<feature type="region of interest" description="Disordered" evidence="1">
    <location>
        <begin position="254"/>
        <end position="325"/>
    </location>
</feature>
<accession>A0A640KJL8</accession>
<feature type="compositionally biased region" description="Polar residues" evidence="1">
    <location>
        <begin position="273"/>
        <end position="285"/>
    </location>
</feature>
<evidence type="ECO:0008006" key="4">
    <source>
        <dbReference type="Google" id="ProtNLM"/>
    </source>
</evidence>
<proteinExistence type="predicted"/>
<dbReference type="Proteomes" id="UP000419144">
    <property type="component" value="Unassembled WGS sequence"/>
</dbReference>
<sequence>MGLTTASAALRFSRSSARHLMRQLHKRVGEQRLAVTECRNRAEGMSVSDTVRGGPVGKAEQPPSPPCFVEVASEKDVTQNFIEDGLLSGIAVAVSDALDVQEFYTSSRLHTPMAHDAACKEFPLITWLRLHGAQFVGKLRCCTPFALSEGIVFGPEKPASIAIAEHACDYIISCSLNGPPSVLCAVHHDMVGFKPTSQTFGTFTERFQLAVPSMTVGLSARRLDDLMYLWQVYTASIDSEAYFETKIAKRAQSKTFSTAGSTSASSPPSTLTRNDASSSEATAGNPTGEHSKARASGDALSLPVLSTTAGPCGGDPRNQQASDPPTRLVQLISSWWSGKVVPNVKHPDDVPSYSNPDILDHSPYNYTVRSRRSHMADIDVGWCDYNTKEAMTEDFNQPSRPGFLRRLFTGAQTYEAPKVELAVGYPAEWIDQYCTDQYASSAEFHQRITDAVSVHSALHYNQKLEIVPLAFDFSIEEVMEAVRVISHYELAKAFERHLEPTTVPFQADEGSKSVGVHSQGGADGNSSHSFPVPSPEKAPQLPVVPGVEPSARGGGSDSVTNRLNLFMNLPGALENLPASLVDSVQAGQKLSIRDYHRALRVRDDVVRSTEEQFIDVDCFITPLLCDPYTSGDMRSVRLMLPFQLAGNPILSVQVDPQTPVAMIGELGRDAALMEDAFCFLQFVRGTSPLSWPEKMAEESPVEALGAGKGGPAGARETVPYSGPAGPTVLTT</sequence>
<organism evidence="2 3">
    <name type="scientific">Leishmania tarentolae</name>
    <name type="common">Sauroleishmania tarentolae</name>
    <dbReference type="NCBI Taxonomy" id="5689"/>
    <lineage>
        <taxon>Eukaryota</taxon>
        <taxon>Discoba</taxon>
        <taxon>Euglenozoa</taxon>
        <taxon>Kinetoplastea</taxon>
        <taxon>Metakinetoplastina</taxon>
        <taxon>Trypanosomatida</taxon>
        <taxon>Trypanosomatidae</taxon>
        <taxon>Leishmaniinae</taxon>
        <taxon>Leishmania</taxon>
        <taxon>lizard Leishmania</taxon>
    </lineage>
</organism>
<feature type="compositionally biased region" description="Low complexity" evidence="1">
    <location>
        <begin position="254"/>
        <end position="272"/>
    </location>
</feature>
<gene>
    <name evidence="2" type="ORF">LtaPh_1711500</name>
</gene>
<evidence type="ECO:0000256" key="1">
    <source>
        <dbReference type="SAM" id="MobiDB-lite"/>
    </source>
</evidence>
<evidence type="ECO:0000313" key="3">
    <source>
        <dbReference type="Proteomes" id="UP000419144"/>
    </source>
</evidence>
<reference evidence="2" key="1">
    <citation type="submission" date="2019-11" db="EMBL/GenBank/DDBJ databases">
        <title>Leishmania tarentolae CDS.</title>
        <authorList>
            <person name="Goto Y."/>
            <person name="Yamagishi J."/>
        </authorList>
    </citation>
    <scope>NUCLEOTIDE SEQUENCE [LARGE SCALE GENOMIC DNA]</scope>
    <source>
        <strain evidence="2">Parrot Tar II</strain>
    </source>
</reference>
<dbReference type="AlphaFoldDB" id="A0A640KJL8"/>
<keyword evidence="3" id="KW-1185">Reference proteome</keyword>
<dbReference type="InterPro" id="IPR000120">
    <property type="entry name" value="Amidase"/>
</dbReference>
<dbReference type="OrthoDB" id="270858at2759"/>
<dbReference type="GO" id="GO:0003824">
    <property type="term" value="F:catalytic activity"/>
    <property type="evidence" value="ECO:0007669"/>
    <property type="project" value="InterPro"/>
</dbReference>
<protein>
    <recommendedName>
        <fullName evidence="4">Amidase domain-containing protein</fullName>
    </recommendedName>
</protein>
<dbReference type="Gene3D" id="3.90.1300.10">
    <property type="entry name" value="Amidase signature (AS) domain"/>
    <property type="match status" value="1"/>
</dbReference>
<dbReference type="SUPFAM" id="SSF75304">
    <property type="entry name" value="Amidase signature (AS) enzymes"/>
    <property type="match status" value="2"/>
</dbReference>
<dbReference type="PANTHER" id="PTHR11895:SF67">
    <property type="entry name" value="AMIDASE DOMAIN-CONTAINING PROTEIN"/>
    <property type="match status" value="1"/>
</dbReference>